<evidence type="ECO:0000313" key="2">
    <source>
        <dbReference type="EMBL" id="PNR98002.1"/>
    </source>
</evidence>
<dbReference type="AlphaFoldDB" id="A0A2K1P5F2"/>
<comment type="caution">
    <text evidence="2">The sequence shown here is derived from an EMBL/GenBank/DDBJ whole genome shotgun (WGS) entry which is preliminary data.</text>
</comment>
<dbReference type="Pfam" id="PF12682">
    <property type="entry name" value="Flavodoxin_4"/>
    <property type="match status" value="1"/>
</dbReference>
<organism evidence="2 3">
    <name type="scientific">Petrotoga olearia DSM 13574</name>
    <dbReference type="NCBI Taxonomy" id="1122955"/>
    <lineage>
        <taxon>Bacteria</taxon>
        <taxon>Thermotogati</taxon>
        <taxon>Thermotogota</taxon>
        <taxon>Thermotogae</taxon>
        <taxon>Petrotogales</taxon>
        <taxon>Petrotogaceae</taxon>
        <taxon>Petrotoga</taxon>
    </lineage>
</organism>
<dbReference type="EMBL" id="AZRL01000003">
    <property type="protein sequence ID" value="PNR98002.1"/>
    <property type="molecule type" value="Genomic_DNA"/>
</dbReference>
<sequence>MNKFKEGKTLITYYSREGNNYVNGCIVNLPVGNTEVAAKMIQKITGGELFCINTIKKYPEDYTETTKVAQQELRDNARPELSAYLENIDDYEVIILGYPNWWGTMPMPVFTFLEKYDFAGKAILPFCTHEGSGMGRSESDIKKLCPNSKVLKGLAIRGGNVNNSEKDIAHWLKNINI</sequence>
<dbReference type="OrthoDB" id="9806505at2"/>
<dbReference type="GO" id="GO:0010181">
    <property type="term" value="F:FMN binding"/>
    <property type="evidence" value="ECO:0007669"/>
    <property type="project" value="InterPro"/>
</dbReference>
<dbReference type="PANTHER" id="PTHR39201">
    <property type="entry name" value="EXPORTED PROTEIN-RELATED"/>
    <property type="match status" value="1"/>
</dbReference>
<dbReference type="InterPro" id="IPR029039">
    <property type="entry name" value="Flavoprotein-like_sf"/>
</dbReference>
<reference evidence="2 3" key="1">
    <citation type="submission" date="2013-12" db="EMBL/GenBank/DDBJ databases">
        <title>Comparative genomics of Petrotoga isolates.</title>
        <authorList>
            <person name="Nesbo C.L."/>
            <person name="Charchuk R."/>
            <person name="Chow K."/>
        </authorList>
    </citation>
    <scope>NUCLEOTIDE SEQUENCE [LARGE SCALE GENOMIC DNA]</scope>
    <source>
        <strain evidence="2 3">DSM 13574</strain>
    </source>
</reference>
<dbReference type="InterPro" id="IPR008254">
    <property type="entry name" value="Flavodoxin/NO_synth"/>
</dbReference>
<accession>A0A2K1P5F2</accession>
<dbReference type="RefSeq" id="WP_103066233.1">
    <property type="nucleotide sequence ID" value="NZ_AZRL01000003.1"/>
</dbReference>
<evidence type="ECO:0000313" key="3">
    <source>
        <dbReference type="Proteomes" id="UP000236434"/>
    </source>
</evidence>
<name>A0A2K1P5F2_9BACT</name>
<dbReference type="PANTHER" id="PTHR39201:SF1">
    <property type="entry name" value="FLAVODOXIN-LIKE DOMAIN-CONTAINING PROTEIN"/>
    <property type="match status" value="1"/>
</dbReference>
<dbReference type="SUPFAM" id="SSF52218">
    <property type="entry name" value="Flavoproteins"/>
    <property type="match status" value="1"/>
</dbReference>
<protein>
    <submittedName>
        <fullName evidence="2">Flavodoxin</fullName>
    </submittedName>
</protein>
<proteinExistence type="predicted"/>
<gene>
    <name evidence="2" type="ORF">X929_01150</name>
</gene>
<dbReference type="Proteomes" id="UP000236434">
    <property type="component" value="Unassembled WGS sequence"/>
</dbReference>
<evidence type="ECO:0000259" key="1">
    <source>
        <dbReference type="Pfam" id="PF12682"/>
    </source>
</evidence>
<dbReference type="Gene3D" id="3.40.50.360">
    <property type="match status" value="1"/>
</dbReference>
<feature type="domain" description="Flavodoxin-like" evidence="1">
    <location>
        <begin position="32"/>
        <end position="175"/>
    </location>
</feature>